<gene>
    <name evidence="7" type="ORF">LTRI10_LOCUS8143</name>
</gene>
<dbReference type="GO" id="GO:0005524">
    <property type="term" value="F:ATP binding"/>
    <property type="evidence" value="ECO:0007669"/>
    <property type="project" value="UniProtKB-KW"/>
</dbReference>
<dbReference type="SMART" id="SM00382">
    <property type="entry name" value="AAA"/>
    <property type="match status" value="1"/>
</dbReference>
<evidence type="ECO:0000259" key="6">
    <source>
        <dbReference type="PROSITE" id="PS50893"/>
    </source>
</evidence>
<evidence type="ECO:0000256" key="3">
    <source>
        <dbReference type="ARBA" id="ARBA00022741"/>
    </source>
</evidence>
<evidence type="ECO:0000256" key="5">
    <source>
        <dbReference type="ARBA" id="ARBA00034018"/>
    </source>
</evidence>
<dbReference type="AlphaFoldDB" id="A0AAV2CW40"/>
<protein>
    <recommendedName>
        <fullName evidence="2">ABC-type xenobiotic transporter</fullName>
        <ecNumber evidence="2">7.6.2.2</ecNumber>
    </recommendedName>
</protein>
<dbReference type="Pfam" id="PF00005">
    <property type="entry name" value="ABC_tran"/>
    <property type="match status" value="1"/>
</dbReference>
<sequence>MGEPVRMFPEYMSILIQVHVSFTRINSFLLDHELKNENLNIDENETPNRSVRIEDGKFNWDPELPLPTLSLINLGIQPGHKVAVCGPVGGGKSSLLYAALGEIPKISGTVDVSGSGSIAYVAQNSWIQSGTVRENVLYGKPMNQARYDEAIKSSYDDVDIYLLDDPFSAVDAHTAATLFHDCIMTALEKKTVVLVTHQVEFLSSVDRILVMEGGEITQSRSYEQLLM</sequence>
<feature type="domain" description="ABC transporter" evidence="6">
    <location>
        <begin position="51"/>
        <end position="227"/>
    </location>
</feature>
<dbReference type="GO" id="GO:0016887">
    <property type="term" value="F:ATP hydrolysis activity"/>
    <property type="evidence" value="ECO:0007669"/>
    <property type="project" value="InterPro"/>
</dbReference>
<dbReference type="GO" id="GO:0008559">
    <property type="term" value="F:ABC-type xenobiotic transporter activity"/>
    <property type="evidence" value="ECO:0007669"/>
    <property type="project" value="UniProtKB-EC"/>
</dbReference>
<evidence type="ECO:0000256" key="2">
    <source>
        <dbReference type="ARBA" id="ARBA00012191"/>
    </source>
</evidence>
<comment type="catalytic activity">
    <reaction evidence="5">
        <text>ATP + H2O + xenobioticSide 1 = ADP + phosphate + xenobioticSide 2.</text>
        <dbReference type="EC" id="7.6.2.2"/>
    </reaction>
</comment>
<dbReference type="PANTHER" id="PTHR24223">
    <property type="entry name" value="ATP-BINDING CASSETTE SUB-FAMILY C"/>
    <property type="match status" value="1"/>
</dbReference>
<accession>A0AAV2CW40</accession>
<keyword evidence="4" id="KW-0067">ATP-binding</keyword>
<evidence type="ECO:0000256" key="4">
    <source>
        <dbReference type="ARBA" id="ARBA00022840"/>
    </source>
</evidence>
<dbReference type="InterPro" id="IPR003439">
    <property type="entry name" value="ABC_transporter-like_ATP-bd"/>
</dbReference>
<reference evidence="7 8" key="1">
    <citation type="submission" date="2024-04" db="EMBL/GenBank/DDBJ databases">
        <authorList>
            <person name="Fracassetti M."/>
        </authorList>
    </citation>
    <scope>NUCLEOTIDE SEQUENCE [LARGE SCALE GENOMIC DNA]</scope>
</reference>
<dbReference type="SUPFAM" id="SSF52540">
    <property type="entry name" value="P-loop containing nucleoside triphosphate hydrolases"/>
    <property type="match status" value="1"/>
</dbReference>
<comment type="similarity">
    <text evidence="1">Belongs to the ABC transporter superfamily. ABCC family. Conjugate transporter (TC 3.A.1.208) subfamily.</text>
</comment>
<evidence type="ECO:0000256" key="1">
    <source>
        <dbReference type="ARBA" id="ARBA00009726"/>
    </source>
</evidence>
<dbReference type="Gene3D" id="3.40.50.300">
    <property type="entry name" value="P-loop containing nucleotide triphosphate hydrolases"/>
    <property type="match status" value="2"/>
</dbReference>
<keyword evidence="8" id="KW-1185">Reference proteome</keyword>
<dbReference type="EC" id="7.6.2.2" evidence="2"/>
<organism evidence="7 8">
    <name type="scientific">Linum trigynum</name>
    <dbReference type="NCBI Taxonomy" id="586398"/>
    <lineage>
        <taxon>Eukaryota</taxon>
        <taxon>Viridiplantae</taxon>
        <taxon>Streptophyta</taxon>
        <taxon>Embryophyta</taxon>
        <taxon>Tracheophyta</taxon>
        <taxon>Spermatophyta</taxon>
        <taxon>Magnoliopsida</taxon>
        <taxon>eudicotyledons</taxon>
        <taxon>Gunneridae</taxon>
        <taxon>Pentapetalae</taxon>
        <taxon>rosids</taxon>
        <taxon>fabids</taxon>
        <taxon>Malpighiales</taxon>
        <taxon>Linaceae</taxon>
        <taxon>Linum</taxon>
    </lineage>
</organism>
<dbReference type="PANTHER" id="PTHR24223:SF108">
    <property type="entry name" value="ABC TRANSPORTER C FAMILY MEMBER 8"/>
    <property type="match status" value="1"/>
</dbReference>
<keyword evidence="3" id="KW-0547">Nucleotide-binding</keyword>
<dbReference type="InterPro" id="IPR003593">
    <property type="entry name" value="AAA+_ATPase"/>
</dbReference>
<evidence type="ECO:0000313" key="7">
    <source>
        <dbReference type="EMBL" id="CAL1360727.1"/>
    </source>
</evidence>
<name>A0AAV2CW40_9ROSI</name>
<dbReference type="PROSITE" id="PS50893">
    <property type="entry name" value="ABC_TRANSPORTER_2"/>
    <property type="match status" value="1"/>
</dbReference>
<dbReference type="InterPro" id="IPR027417">
    <property type="entry name" value="P-loop_NTPase"/>
</dbReference>
<evidence type="ECO:0000313" key="8">
    <source>
        <dbReference type="Proteomes" id="UP001497516"/>
    </source>
</evidence>
<proteinExistence type="inferred from homology"/>
<dbReference type="InterPro" id="IPR050173">
    <property type="entry name" value="ABC_transporter_C-like"/>
</dbReference>
<dbReference type="EMBL" id="OZ034814">
    <property type="protein sequence ID" value="CAL1360727.1"/>
    <property type="molecule type" value="Genomic_DNA"/>
</dbReference>
<dbReference type="Proteomes" id="UP001497516">
    <property type="component" value="Chromosome 10"/>
</dbReference>
<dbReference type="GO" id="GO:0016020">
    <property type="term" value="C:membrane"/>
    <property type="evidence" value="ECO:0007669"/>
    <property type="project" value="TreeGrafter"/>
</dbReference>